<evidence type="ECO:0008006" key="5">
    <source>
        <dbReference type="Google" id="ProtNLM"/>
    </source>
</evidence>
<dbReference type="PANTHER" id="PTHR31630">
    <property type="entry name" value="PHYTANOYL-COA DIOXYGENASE-RELATED-RELATED"/>
    <property type="match status" value="1"/>
</dbReference>
<dbReference type="Proteomes" id="UP000663828">
    <property type="component" value="Unassembled WGS sequence"/>
</dbReference>
<dbReference type="EMBL" id="CAJNOJ010000071">
    <property type="protein sequence ID" value="CAF1030767.1"/>
    <property type="molecule type" value="Genomic_DNA"/>
</dbReference>
<dbReference type="Pfam" id="PF05721">
    <property type="entry name" value="PhyH"/>
    <property type="match status" value="1"/>
</dbReference>
<dbReference type="AlphaFoldDB" id="A0A814J510"/>
<sequence>MTELTSEENYSLDKNQVRIDYTTLTPRFSVMRTNSLNEGVAHLNEHGYAIFSDMMLQDEINANKDLLWKFLENIPGRQIRRNDPMTWSDNWPGNPRFGLIAECGIGQSDFMWNVRSNRNIKRVYSQIWNTNELLVSFDGCGIYRNWRFEPQWKTVTGWYHVDQNPVSKPDRCAIQGFVSLTDQNETTGGLILFPGTHLRFNELVDVVRREKDFIPIPSDHPVLNRGRAIGKFIHCRAGDLVVWDSRVIHCNSPAFVDREQLSDQPNELLRIVAYVSMGPTTFVRDYTLGQFQKQRKLMVQNNCTLTHWTFELTEGSTGFTLPRVSLEKLDAYQRSLIIGANIDDE</sequence>
<reference evidence="1" key="1">
    <citation type="submission" date="2021-02" db="EMBL/GenBank/DDBJ databases">
        <authorList>
            <person name="Nowell W R."/>
        </authorList>
    </citation>
    <scope>NUCLEOTIDE SEQUENCE</scope>
</reference>
<accession>A0A814J510</accession>
<name>A0A814J510_ADIRI</name>
<dbReference type="InterPro" id="IPR008775">
    <property type="entry name" value="Phytyl_CoA_dOase-like"/>
</dbReference>
<evidence type="ECO:0000313" key="1">
    <source>
        <dbReference type="EMBL" id="CAF1030767.1"/>
    </source>
</evidence>
<dbReference type="PANTHER" id="PTHR31630:SF10">
    <property type="entry name" value="PHYTANOYL-COA DIOXYGENASE"/>
    <property type="match status" value="1"/>
</dbReference>
<organism evidence="1 4">
    <name type="scientific">Adineta ricciae</name>
    <name type="common">Rotifer</name>
    <dbReference type="NCBI Taxonomy" id="249248"/>
    <lineage>
        <taxon>Eukaryota</taxon>
        <taxon>Metazoa</taxon>
        <taxon>Spiralia</taxon>
        <taxon>Gnathifera</taxon>
        <taxon>Rotifera</taxon>
        <taxon>Eurotatoria</taxon>
        <taxon>Bdelloidea</taxon>
        <taxon>Adinetida</taxon>
        <taxon>Adinetidae</taxon>
        <taxon>Adineta</taxon>
    </lineage>
</organism>
<dbReference type="EMBL" id="CAJNOR010003317">
    <property type="protein sequence ID" value="CAF1401559.1"/>
    <property type="molecule type" value="Genomic_DNA"/>
</dbReference>
<evidence type="ECO:0000313" key="4">
    <source>
        <dbReference type="Proteomes" id="UP000663852"/>
    </source>
</evidence>
<evidence type="ECO:0000313" key="2">
    <source>
        <dbReference type="EMBL" id="CAF1401559.1"/>
    </source>
</evidence>
<proteinExistence type="predicted"/>
<keyword evidence="3" id="KW-1185">Reference proteome</keyword>
<dbReference type="Gene3D" id="2.60.120.620">
    <property type="entry name" value="q2cbj1_9rhob like domain"/>
    <property type="match status" value="1"/>
</dbReference>
<gene>
    <name evidence="1" type="ORF">EDS130_LOCUS16399</name>
    <name evidence="2" type="ORF">XAT740_LOCUS34168</name>
</gene>
<dbReference type="Proteomes" id="UP000663852">
    <property type="component" value="Unassembled WGS sequence"/>
</dbReference>
<dbReference type="OrthoDB" id="445007at2759"/>
<comment type="caution">
    <text evidence="1">The sequence shown here is derived from an EMBL/GenBank/DDBJ whole genome shotgun (WGS) entry which is preliminary data.</text>
</comment>
<dbReference type="SUPFAM" id="SSF51197">
    <property type="entry name" value="Clavaminate synthase-like"/>
    <property type="match status" value="1"/>
</dbReference>
<protein>
    <recommendedName>
        <fullName evidence="5">Phytanoyl-CoA dioxygenase</fullName>
    </recommendedName>
</protein>
<evidence type="ECO:0000313" key="3">
    <source>
        <dbReference type="Proteomes" id="UP000663828"/>
    </source>
</evidence>